<protein>
    <submittedName>
        <fullName evidence="5">Efflux RND transporter periplasmic adaptor subunit</fullName>
    </submittedName>
</protein>
<evidence type="ECO:0000256" key="1">
    <source>
        <dbReference type="ARBA" id="ARBA00009477"/>
    </source>
</evidence>
<accession>A0A9D7FEY8</accession>
<proteinExistence type="inferred from homology"/>
<name>A0A9D7FEY8_9RHOO</name>
<dbReference type="Proteomes" id="UP000886602">
    <property type="component" value="Unassembled WGS sequence"/>
</dbReference>
<dbReference type="Pfam" id="PF25973">
    <property type="entry name" value="BSH_CzcB"/>
    <property type="match status" value="1"/>
</dbReference>
<feature type="domain" description="CusB-like beta-barrel" evidence="3">
    <location>
        <begin position="235"/>
        <end position="307"/>
    </location>
</feature>
<reference evidence="5" key="1">
    <citation type="submission" date="2020-10" db="EMBL/GenBank/DDBJ databases">
        <title>Connecting structure to function with the recovery of over 1000 high-quality activated sludge metagenome-assembled genomes encoding full-length rRNA genes using long-read sequencing.</title>
        <authorList>
            <person name="Singleton C.M."/>
            <person name="Petriglieri F."/>
            <person name="Kristensen J.M."/>
            <person name="Kirkegaard R.H."/>
            <person name="Michaelsen T.Y."/>
            <person name="Andersen M.H."/>
            <person name="Karst S.M."/>
            <person name="Dueholm M.S."/>
            <person name="Nielsen P.H."/>
            <person name="Albertsen M."/>
        </authorList>
    </citation>
    <scope>NUCLEOTIDE SEQUENCE</scope>
    <source>
        <strain evidence="5">EsbW_18-Q3-R4-48_MAXAC.044</strain>
    </source>
</reference>
<dbReference type="Gene3D" id="1.10.287.470">
    <property type="entry name" value="Helix hairpin bin"/>
    <property type="match status" value="1"/>
</dbReference>
<comment type="similarity">
    <text evidence="1">Belongs to the membrane fusion protein (MFP) (TC 8.A.1) family.</text>
</comment>
<sequence length="394" mass="42440">MSEQDLSGLSIDRNRSSSRISRPGRRRWLWAGTFLVLAVIGFALLRLNGAKSVDTVTVTTAYPYQAVTRLNAAGYVVAQRKASVASKATGRLEWLGVAEGSKVREGEVIARLENRDMQAQVDQAAASVTSARVELQDARRALERARDLERQKYVSVSALDSAQARFDKAAAGVGVALANQRAAQVGVDQTLIRAPFDGVVLTKTANVGDVITPFSSATESKGAVVTMADMETLEVEADVSEVNLGKIWIGQPCEIQLDAFPEKRMRGVVSRTVPTVDRAKATVLVKVRFVERDPAVLPEMSAKVAFLDKEVGASERQALTAVHESALAIRDGQSVLFQVVDGKVRMIPVQLGQKINDLVALTVEPSVLKAGDKVVAAPPDNLRDGDRVKTGLKQ</sequence>
<dbReference type="InterPro" id="IPR058792">
    <property type="entry name" value="Beta-barrel_RND_2"/>
</dbReference>
<evidence type="ECO:0000313" key="6">
    <source>
        <dbReference type="Proteomes" id="UP000886602"/>
    </source>
</evidence>
<dbReference type="SUPFAM" id="SSF111369">
    <property type="entry name" value="HlyD-like secretion proteins"/>
    <property type="match status" value="1"/>
</dbReference>
<keyword evidence="2" id="KW-0472">Membrane</keyword>
<dbReference type="Gene3D" id="2.40.50.100">
    <property type="match status" value="1"/>
</dbReference>
<evidence type="ECO:0000259" key="4">
    <source>
        <dbReference type="Pfam" id="PF25973"/>
    </source>
</evidence>
<dbReference type="PANTHER" id="PTHR30469">
    <property type="entry name" value="MULTIDRUG RESISTANCE PROTEIN MDTA"/>
    <property type="match status" value="1"/>
</dbReference>
<feature type="transmembrane region" description="Helical" evidence="2">
    <location>
        <begin position="28"/>
        <end position="47"/>
    </location>
</feature>
<comment type="caution">
    <text evidence="5">The sequence shown here is derived from an EMBL/GenBank/DDBJ whole genome shotgun (WGS) entry which is preliminary data.</text>
</comment>
<dbReference type="Gene3D" id="2.40.420.20">
    <property type="match status" value="1"/>
</dbReference>
<dbReference type="GO" id="GO:1990281">
    <property type="term" value="C:efflux pump complex"/>
    <property type="evidence" value="ECO:0007669"/>
    <property type="project" value="TreeGrafter"/>
</dbReference>
<organism evidence="5 6">
    <name type="scientific">Candidatus Propionivibrio dominans</name>
    <dbReference type="NCBI Taxonomy" id="2954373"/>
    <lineage>
        <taxon>Bacteria</taxon>
        <taxon>Pseudomonadati</taxon>
        <taxon>Pseudomonadota</taxon>
        <taxon>Betaproteobacteria</taxon>
        <taxon>Rhodocyclales</taxon>
        <taxon>Rhodocyclaceae</taxon>
        <taxon>Propionivibrio</taxon>
    </lineage>
</organism>
<dbReference type="NCBIfam" id="TIGR01730">
    <property type="entry name" value="RND_mfp"/>
    <property type="match status" value="1"/>
</dbReference>
<gene>
    <name evidence="5" type="ORF">IPJ48_08250</name>
</gene>
<evidence type="ECO:0000313" key="5">
    <source>
        <dbReference type="EMBL" id="MBK7423074.1"/>
    </source>
</evidence>
<evidence type="ECO:0000259" key="3">
    <source>
        <dbReference type="Pfam" id="PF25954"/>
    </source>
</evidence>
<dbReference type="InterPro" id="IPR006143">
    <property type="entry name" value="RND_pump_MFP"/>
</dbReference>
<dbReference type="Pfam" id="PF25954">
    <property type="entry name" value="Beta-barrel_RND_2"/>
    <property type="match status" value="1"/>
</dbReference>
<dbReference type="Gene3D" id="2.40.30.170">
    <property type="match status" value="1"/>
</dbReference>
<evidence type="ECO:0000256" key="2">
    <source>
        <dbReference type="SAM" id="Phobius"/>
    </source>
</evidence>
<dbReference type="PANTHER" id="PTHR30469:SF38">
    <property type="entry name" value="HLYD FAMILY SECRETION PROTEIN"/>
    <property type="match status" value="1"/>
</dbReference>
<dbReference type="EMBL" id="JADJNC010000011">
    <property type="protein sequence ID" value="MBK7423074.1"/>
    <property type="molecule type" value="Genomic_DNA"/>
</dbReference>
<dbReference type="InterPro" id="IPR058647">
    <property type="entry name" value="BSH_CzcB-like"/>
</dbReference>
<dbReference type="AlphaFoldDB" id="A0A9D7FEY8"/>
<feature type="domain" description="CzcB-like barrel-sandwich hybrid" evidence="4">
    <location>
        <begin position="81"/>
        <end position="212"/>
    </location>
</feature>
<dbReference type="GO" id="GO:0015562">
    <property type="term" value="F:efflux transmembrane transporter activity"/>
    <property type="evidence" value="ECO:0007669"/>
    <property type="project" value="TreeGrafter"/>
</dbReference>
<keyword evidence="2" id="KW-1133">Transmembrane helix</keyword>
<keyword evidence="2" id="KW-0812">Transmembrane</keyword>